<sequence>MTAQHERTPPARGAGARRGERVLLGAAGVVAFLAVAEAAGPAGLVPDALPYMSDVLIEAARLPLDAGFRADVLATLAACASGLAIAIGVAVPAGLLLGTVPFLERSARPLVEFLRPIPSVSLIPLAMFLFPAGQDAKTALIVYTCSWPLLINTLYGLGDVDPLAKETLRGFGFGPAAVALRVSLPSAAPFIATGVRIAVAVTLIVAVSVELLAPGGGGIGAFLSLAGSANRVDRMLAATLWAGALGLAANLLCAAAERRAFRWHHTRTGEAA</sequence>
<feature type="transmembrane region" description="Helical" evidence="7">
    <location>
        <begin position="197"/>
        <end position="223"/>
    </location>
</feature>
<dbReference type="InterPro" id="IPR035906">
    <property type="entry name" value="MetI-like_sf"/>
</dbReference>
<evidence type="ECO:0000259" key="8">
    <source>
        <dbReference type="PROSITE" id="PS50928"/>
    </source>
</evidence>
<dbReference type="RefSeq" id="WP_242383393.1">
    <property type="nucleotide sequence ID" value="NZ_JAKRKC020000001.1"/>
</dbReference>
<feature type="domain" description="ABC transmembrane type-1" evidence="8">
    <location>
        <begin position="72"/>
        <end position="253"/>
    </location>
</feature>
<evidence type="ECO:0000256" key="1">
    <source>
        <dbReference type="ARBA" id="ARBA00004651"/>
    </source>
</evidence>
<feature type="transmembrane region" description="Helical" evidence="7">
    <location>
        <begin position="72"/>
        <end position="101"/>
    </location>
</feature>
<dbReference type="PANTHER" id="PTHR30151:SF0">
    <property type="entry name" value="ABC TRANSPORTER PERMEASE PROTEIN MJ0413-RELATED"/>
    <property type="match status" value="1"/>
</dbReference>
<evidence type="ECO:0000256" key="7">
    <source>
        <dbReference type="RuleBase" id="RU363032"/>
    </source>
</evidence>
<dbReference type="Proteomes" id="UP001317259">
    <property type="component" value="Unassembled WGS sequence"/>
</dbReference>
<reference evidence="9 10" key="1">
    <citation type="submission" date="2022-04" db="EMBL/GenBank/DDBJ databases">
        <title>Genome draft of Actinomadura sp. ATCC 31491.</title>
        <authorList>
            <person name="Shi X."/>
            <person name="Du Y."/>
        </authorList>
    </citation>
    <scope>NUCLEOTIDE SEQUENCE [LARGE SCALE GENOMIC DNA]</scope>
    <source>
        <strain evidence="9 10">ATCC 31491</strain>
    </source>
</reference>
<dbReference type="SUPFAM" id="SSF161098">
    <property type="entry name" value="MetI-like"/>
    <property type="match status" value="1"/>
</dbReference>
<keyword evidence="3" id="KW-1003">Cell membrane</keyword>
<name>A0ABT0FU38_9ACTN</name>
<comment type="similarity">
    <text evidence="7">Belongs to the binding-protein-dependent transport system permease family.</text>
</comment>
<feature type="transmembrane region" description="Helical" evidence="7">
    <location>
        <begin position="235"/>
        <end position="252"/>
    </location>
</feature>
<evidence type="ECO:0000256" key="3">
    <source>
        <dbReference type="ARBA" id="ARBA00022475"/>
    </source>
</evidence>
<keyword evidence="6 7" id="KW-0472">Membrane</keyword>
<dbReference type="EMBL" id="JAKRKC020000001">
    <property type="protein sequence ID" value="MCK2215827.1"/>
    <property type="molecule type" value="Genomic_DNA"/>
</dbReference>
<keyword evidence="2 7" id="KW-0813">Transport</keyword>
<keyword evidence="10" id="KW-1185">Reference proteome</keyword>
<evidence type="ECO:0000256" key="4">
    <source>
        <dbReference type="ARBA" id="ARBA00022692"/>
    </source>
</evidence>
<comment type="caution">
    <text evidence="9">The sequence shown here is derived from an EMBL/GenBank/DDBJ whole genome shotgun (WGS) entry which is preliminary data.</text>
</comment>
<protein>
    <submittedName>
        <fullName evidence="9">ABC transporter permease subunit</fullName>
    </submittedName>
</protein>
<evidence type="ECO:0000256" key="6">
    <source>
        <dbReference type="ARBA" id="ARBA00023136"/>
    </source>
</evidence>
<organism evidence="9 10">
    <name type="scientific">Actinomadura luzonensis</name>
    <dbReference type="NCBI Taxonomy" id="2805427"/>
    <lineage>
        <taxon>Bacteria</taxon>
        <taxon>Bacillati</taxon>
        <taxon>Actinomycetota</taxon>
        <taxon>Actinomycetes</taxon>
        <taxon>Streptosporangiales</taxon>
        <taxon>Thermomonosporaceae</taxon>
        <taxon>Actinomadura</taxon>
    </lineage>
</organism>
<evidence type="ECO:0000313" key="9">
    <source>
        <dbReference type="EMBL" id="MCK2215827.1"/>
    </source>
</evidence>
<dbReference type="InterPro" id="IPR000515">
    <property type="entry name" value="MetI-like"/>
</dbReference>
<keyword evidence="5 7" id="KW-1133">Transmembrane helix</keyword>
<evidence type="ECO:0000256" key="2">
    <source>
        <dbReference type="ARBA" id="ARBA00022448"/>
    </source>
</evidence>
<dbReference type="PANTHER" id="PTHR30151">
    <property type="entry name" value="ALKANE SULFONATE ABC TRANSPORTER-RELATED, MEMBRANE SUBUNIT"/>
    <property type="match status" value="1"/>
</dbReference>
<dbReference type="PROSITE" id="PS50928">
    <property type="entry name" value="ABC_TM1"/>
    <property type="match status" value="1"/>
</dbReference>
<proteinExistence type="inferred from homology"/>
<comment type="subcellular location">
    <subcellularLocation>
        <location evidence="1 7">Cell membrane</location>
        <topology evidence="1 7">Multi-pass membrane protein</topology>
    </subcellularLocation>
</comment>
<gene>
    <name evidence="9" type="ORF">MF672_018800</name>
</gene>
<dbReference type="Pfam" id="PF00528">
    <property type="entry name" value="BPD_transp_1"/>
    <property type="match status" value="1"/>
</dbReference>
<dbReference type="Gene3D" id="1.10.3720.10">
    <property type="entry name" value="MetI-like"/>
    <property type="match status" value="1"/>
</dbReference>
<evidence type="ECO:0000256" key="5">
    <source>
        <dbReference type="ARBA" id="ARBA00022989"/>
    </source>
</evidence>
<accession>A0ABT0FU38</accession>
<keyword evidence="4 7" id="KW-0812">Transmembrane</keyword>
<evidence type="ECO:0000313" key="10">
    <source>
        <dbReference type="Proteomes" id="UP001317259"/>
    </source>
</evidence>